<evidence type="ECO:0000256" key="7">
    <source>
        <dbReference type="ARBA" id="ARBA00023170"/>
    </source>
</evidence>
<feature type="transmembrane region" description="Helical" evidence="9">
    <location>
        <begin position="172"/>
        <end position="193"/>
    </location>
</feature>
<feature type="transmembrane region" description="Helical" evidence="9">
    <location>
        <begin position="244"/>
        <end position="264"/>
    </location>
</feature>
<dbReference type="SUPFAM" id="SSF81321">
    <property type="entry name" value="Family A G protein-coupled receptor-like"/>
    <property type="match status" value="1"/>
</dbReference>
<evidence type="ECO:0000256" key="3">
    <source>
        <dbReference type="ARBA" id="ARBA00022692"/>
    </source>
</evidence>
<dbReference type="GeneTree" id="ENSGT00650000093633"/>
<accession>A0A8C9V5Y0</accession>
<keyword evidence="7" id="KW-0675">Receptor</keyword>
<proteinExistence type="predicted"/>
<feature type="transmembrane region" description="Helical" evidence="9">
    <location>
        <begin position="199"/>
        <end position="217"/>
    </location>
</feature>
<evidence type="ECO:0000256" key="9">
    <source>
        <dbReference type="SAM" id="Phobius"/>
    </source>
</evidence>
<dbReference type="PANTHER" id="PTHR11394:SF137">
    <property type="entry name" value="C-X-C CHEMOKINE RECEPTOR TYPE 3 ISOFORM X1-RELATED"/>
    <property type="match status" value="1"/>
</dbReference>
<dbReference type="KEGG" id="sfm:108922721"/>
<organism evidence="11 12">
    <name type="scientific">Scleropages formosus</name>
    <name type="common">Asian bonytongue</name>
    <name type="synonym">Osteoglossum formosum</name>
    <dbReference type="NCBI Taxonomy" id="113540"/>
    <lineage>
        <taxon>Eukaryota</taxon>
        <taxon>Metazoa</taxon>
        <taxon>Chordata</taxon>
        <taxon>Craniata</taxon>
        <taxon>Vertebrata</taxon>
        <taxon>Euteleostomi</taxon>
        <taxon>Actinopterygii</taxon>
        <taxon>Neopterygii</taxon>
        <taxon>Teleostei</taxon>
        <taxon>Osteoglossocephala</taxon>
        <taxon>Osteoglossomorpha</taxon>
        <taxon>Osteoglossiformes</taxon>
        <taxon>Osteoglossidae</taxon>
        <taxon>Scleropages</taxon>
    </lineage>
</organism>
<dbReference type="InterPro" id="IPR017452">
    <property type="entry name" value="GPCR_Rhodpsn_7TM"/>
</dbReference>
<evidence type="ECO:0000313" key="12">
    <source>
        <dbReference type="Proteomes" id="UP000694397"/>
    </source>
</evidence>
<dbReference type="PANTHER" id="PTHR11394">
    <property type="entry name" value="TASTE RECEPTOR TYPE 2"/>
    <property type="match status" value="1"/>
</dbReference>
<evidence type="ECO:0000256" key="2">
    <source>
        <dbReference type="ARBA" id="ARBA00022606"/>
    </source>
</evidence>
<keyword evidence="8" id="KW-0807">Transducer</keyword>
<protein>
    <submittedName>
        <fullName evidence="11">Olfactory receptor class A related 3, tandem duplicate 1</fullName>
    </submittedName>
</protein>
<dbReference type="AlphaFoldDB" id="A0A8C9V5Y0"/>
<dbReference type="Proteomes" id="UP000694397">
    <property type="component" value="Chromosome 2"/>
</dbReference>
<feature type="transmembrane region" description="Helical" evidence="9">
    <location>
        <begin position="130"/>
        <end position="151"/>
    </location>
</feature>
<sequence length="316" mass="35162">MAAVPLVQLALYTITVVFGILGNCVVIGVIGENAVREGSRGPSSDIILMNMALSNLLVSLVRNLLLLMADAGIELYLSLGWCRFFMCIWLWLRCANVWSTLFLSAFHHYTLHRLAPAQNHSQGSHGFQRVLLGLGLVWALNLLFSLPAYIFSKNGERNRTETLMLVTTTTRPLLGCVWNFSTPYIGLVFATTFLVFHEMLPIVLMIVTNLSSLYTLYGHGRTYSGTKPEEDTLILRRIPAERRAAKVILALITLFIVSWGTSIISNNHFNFNGGRSVEFLLTLARFANTGFIALSPVVLALGHRRIRAVVKAMLVH</sequence>
<dbReference type="Pfam" id="PF00001">
    <property type="entry name" value="7tm_1"/>
    <property type="match status" value="1"/>
</dbReference>
<dbReference type="CDD" id="cd00637">
    <property type="entry name" value="7tm_classA_rhodopsin-like"/>
    <property type="match status" value="1"/>
</dbReference>
<keyword evidence="5" id="KW-0297">G-protein coupled receptor</keyword>
<gene>
    <name evidence="11" type="primary">LOC108922721</name>
</gene>
<dbReference type="RefSeq" id="XP_018588548.1">
    <property type="nucleotide sequence ID" value="XM_018733032.2"/>
</dbReference>
<keyword evidence="12" id="KW-1185">Reference proteome</keyword>
<dbReference type="InterPro" id="IPR000276">
    <property type="entry name" value="GPCR_Rhodpsn"/>
</dbReference>
<evidence type="ECO:0000256" key="8">
    <source>
        <dbReference type="ARBA" id="ARBA00023224"/>
    </source>
</evidence>
<evidence type="ECO:0000313" key="11">
    <source>
        <dbReference type="Ensembl" id="ENSSFOP00015025110.1"/>
    </source>
</evidence>
<reference evidence="11 12" key="1">
    <citation type="submission" date="2019-04" db="EMBL/GenBank/DDBJ databases">
        <authorList>
            <consortium name="Wellcome Sanger Institute Data Sharing"/>
        </authorList>
    </citation>
    <scope>NUCLEOTIDE SEQUENCE [LARGE SCALE GENOMIC DNA]</scope>
</reference>
<name>A0A8C9V5Y0_SCLFO</name>
<feature type="transmembrane region" description="Helical" evidence="9">
    <location>
        <begin position="46"/>
        <end position="68"/>
    </location>
</feature>
<dbReference type="PRINTS" id="PR00237">
    <property type="entry name" value="GPCRRHODOPSN"/>
</dbReference>
<keyword evidence="2" id="KW-0716">Sensory transduction</keyword>
<dbReference type="Ensembl" id="ENSSFOT00015025386.2">
    <property type="protein sequence ID" value="ENSSFOP00015025110.1"/>
    <property type="gene ID" value="ENSSFOG00015016155.2"/>
</dbReference>
<evidence type="ECO:0000256" key="4">
    <source>
        <dbReference type="ARBA" id="ARBA00022989"/>
    </source>
</evidence>
<evidence type="ECO:0000259" key="10">
    <source>
        <dbReference type="PROSITE" id="PS50262"/>
    </source>
</evidence>
<dbReference type="GO" id="GO:0004930">
    <property type="term" value="F:G protein-coupled receptor activity"/>
    <property type="evidence" value="ECO:0007669"/>
    <property type="project" value="UniProtKB-KW"/>
</dbReference>
<dbReference type="RefSeq" id="XP_018588547.1">
    <property type="nucleotide sequence ID" value="XM_018733031.1"/>
</dbReference>
<evidence type="ECO:0000256" key="5">
    <source>
        <dbReference type="ARBA" id="ARBA00023040"/>
    </source>
</evidence>
<keyword evidence="6 9" id="KW-0472">Membrane</keyword>
<keyword evidence="3 9" id="KW-0812">Transmembrane</keyword>
<feature type="transmembrane region" description="Helical" evidence="9">
    <location>
        <begin position="279"/>
        <end position="301"/>
    </location>
</feature>
<keyword evidence="4 9" id="KW-1133">Transmembrane helix</keyword>
<dbReference type="GeneID" id="108922721"/>
<feature type="domain" description="G-protein coupled receptors family 1 profile" evidence="10">
    <location>
        <begin position="22"/>
        <end position="299"/>
    </location>
</feature>
<evidence type="ECO:0000256" key="1">
    <source>
        <dbReference type="ARBA" id="ARBA00004141"/>
    </source>
</evidence>
<dbReference type="GO" id="GO:0016020">
    <property type="term" value="C:membrane"/>
    <property type="evidence" value="ECO:0007669"/>
    <property type="project" value="UniProtKB-SubCell"/>
</dbReference>
<evidence type="ECO:0000256" key="6">
    <source>
        <dbReference type="ARBA" id="ARBA00023136"/>
    </source>
</evidence>
<dbReference type="Gene3D" id="1.20.1070.10">
    <property type="entry name" value="Rhodopsin 7-helix transmembrane proteins"/>
    <property type="match status" value="1"/>
</dbReference>
<dbReference type="RefSeq" id="XP_018588546.1">
    <property type="nucleotide sequence ID" value="XM_018733030.2"/>
</dbReference>
<feature type="transmembrane region" description="Helical" evidence="9">
    <location>
        <begin position="9"/>
        <end position="31"/>
    </location>
</feature>
<reference evidence="11" key="3">
    <citation type="submission" date="2025-09" db="UniProtKB">
        <authorList>
            <consortium name="Ensembl"/>
        </authorList>
    </citation>
    <scope>IDENTIFICATION</scope>
</reference>
<dbReference type="OrthoDB" id="9935175at2759"/>
<comment type="subcellular location">
    <subcellularLocation>
        <location evidence="1">Membrane</location>
        <topology evidence="1">Multi-pass membrane protein</topology>
    </subcellularLocation>
</comment>
<reference evidence="11" key="2">
    <citation type="submission" date="2025-08" db="UniProtKB">
        <authorList>
            <consortium name="Ensembl"/>
        </authorList>
    </citation>
    <scope>IDENTIFICATION</scope>
</reference>
<dbReference type="PROSITE" id="PS50262">
    <property type="entry name" value="G_PROTEIN_RECEP_F1_2"/>
    <property type="match status" value="1"/>
</dbReference>